<dbReference type="InterPro" id="IPR011009">
    <property type="entry name" value="Kinase-like_dom_sf"/>
</dbReference>
<dbReference type="GO" id="GO:0004674">
    <property type="term" value="F:protein serine/threonine kinase activity"/>
    <property type="evidence" value="ECO:0007669"/>
    <property type="project" value="UniProtKB-KW"/>
</dbReference>
<evidence type="ECO:0000256" key="20">
    <source>
        <dbReference type="SAM" id="SignalP"/>
    </source>
</evidence>
<evidence type="ECO:0000256" key="6">
    <source>
        <dbReference type="ARBA" id="ARBA00022729"/>
    </source>
</evidence>
<evidence type="ECO:0000256" key="9">
    <source>
        <dbReference type="ARBA" id="ARBA00022777"/>
    </source>
</evidence>
<proteinExistence type="inferred from homology"/>
<keyword evidence="6 20" id="KW-0732">Signal</keyword>
<evidence type="ECO:0000256" key="7">
    <source>
        <dbReference type="ARBA" id="ARBA00022734"/>
    </source>
</evidence>
<dbReference type="SUPFAM" id="SSF56112">
    <property type="entry name" value="Protein kinase-like (PK-like)"/>
    <property type="match status" value="1"/>
</dbReference>
<keyword evidence="5 19" id="KW-0812">Transmembrane</keyword>
<evidence type="ECO:0000256" key="5">
    <source>
        <dbReference type="ARBA" id="ARBA00022692"/>
    </source>
</evidence>
<dbReference type="PROSITE" id="PS00108">
    <property type="entry name" value="PROTEIN_KINASE_ST"/>
    <property type="match status" value="1"/>
</dbReference>
<keyword evidence="9 18" id="KW-0418">Kinase</keyword>
<evidence type="ECO:0000313" key="24">
    <source>
        <dbReference type="Proteomes" id="UP001567538"/>
    </source>
</evidence>
<comment type="similarity">
    <text evidence="18">Belongs to the protein kinase superfamily. Ser/Thr protein kinase family.</text>
</comment>
<dbReference type="FunFam" id="1.10.510.10:FF:000237">
    <property type="entry name" value="G-type lectin S-receptor-like serine/threonine-protein kinase"/>
    <property type="match status" value="1"/>
</dbReference>
<evidence type="ECO:0000256" key="14">
    <source>
        <dbReference type="ARBA" id="ARBA00023170"/>
    </source>
</evidence>
<keyword evidence="8 18" id="KW-0547">Nucleotide-binding</keyword>
<evidence type="ECO:0000256" key="18">
    <source>
        <dbReference type="PIRNR" id="PIRNR000641"/>
    </source>
</evidence>
<dbReference type="FunFam" id="3.30.200.20:FF:000059">
    <property type="entry name" value="S-receptor-like serine/threonine-protein kinase"/>
    <property type="match status" value="1"/>
</dbReference>
<evidence type="ECO:0000256" key="2">
    <source>
        <dbReference type="ARBA" id="ARBA00022527"/>
    </source>
</evidence>
<dbReference type="InterPro" id="IPR000719">
    <property type="entry name" value="Prot_kinase_dom"/>
</dbReference>
<dbReference type="EC" id="2.7.11.1" evidence="18"/>
<dbReference type="PROSITE" id="PS50927">
    <property type="entry name" value="BULB_LECTIN"/>
    <property type="match status" value="1"/>
</dbReference>
<dbReference type="Gene3D" id="2.90.10.30">
    <property type="match status" value="1"/>
</dbReference>
<keyword evidence="3" id="KW-0245">EGF-like domain</keyword>
<name>A0ABD1HS68_SALDI</name>
<keyword evidence="2 18" id="KW-0723">Serine/threonine-protein kinase</keyword>
<evidence type="ECO:0000259" key="21">
    <source>
        <dbReference type="PROSITE" id="PS50011"/>
    </source>
</evidence>
<evidence type="ECO:0000313" key="23">
    <source>
        <dbReference type="EMBL" id="KAL1558084.1"/>
    </source>
</evidence>
<feature type="domain" description="Protein kinase" evidence="21">
    <location>
        <begin position="509"/>
        <end position="780"/>
    </location>
</feature>
<dbReference type="CDD" id="cd14066">
    <property type="entry name" value="STKc_IRAK"/>
    <property type="match status" value="1"/>
</dbReference>
<keyword evidence="12 19" id="KW-0472">Membrane</keyword>
<evidence type="ECO:0000259" key="22">
    <source>
        <dbReference type="PROSITE" id="PS50927"/>
    </source>
</evidence>
<dbReference type="AlphaFoldDB" id="A0ABD1HS68"/>
<protein>
    <recommendedName>
        <fullName evidence="18">Receptor-like serine/threonine-protein kinase</fullName>
        <ecNumber evidence="18">2.7.11.1</ecNumber>
    </recommendedName>
</protein>
<reference evidence="23 24" key="1">
    <citation type="submission" date="2024-06" db="EMBL/GenBank/DDBJ databases">
        <title>A chromosome level genome sequence of Diviner's sage (Salvia divinorum).</title>
        <authorList>
            <person name="Ford S.A."/>
            <person name="Ro D.-K."/>
            <person name="Ness R.W."/>
            <person name="Phillips M.A."/>
        </authorList>
    </citation>
    <scope>NUCLEOTIDE SEQUENCE [LARGE SCALE GENOMIC DNA]</scope>
    <source>
        <strain evidence="23">SAF-2024a</strain>
        <tissue evidence="23">Leaf</tissue>
    </source>
</reference>
<dbReference type="GO" id="GO:0005524">
    <property type="term" value="F:ATP binding"/>
    <property type="evidence" value="ECO:0007669"/>
    <property type="project" value="UniProtKB-KW"/>
</dbReference>
<keyword evidence="10 18" id="KW-0067">ATP-binding</keyword>
<evidence type="ECO:0000256" key="12">
    <source>
        <dbReference type="ARBA" id="ARBA00023136"/>
    </source>
</evidence>
<keyword evidence="24" id="KW-1185">Reference proteome</keyword>
<keyword evidence="15" id="KW-0325">Glycoprotein</keyword>
<dbReference type="PROSITE" id="PS50011">
    <property type="entry name" value="PROTEIN_KINASE_DOM"/>
    <property type="match status" value="1"/>
</dbReference>
<dbReference type="Pfam" id="PF00069">
    <property type="entry name" value="Pkinase"/>
    <property type="match status" value="1"/>
</dbReference>
<dbReference type="GO" id="GO:0030246">
    <property type="term" value="F:carbohydrate binding"/>
    <property type="evidence" value="ECO:0007669"/>
    <property type="project" value="UniProtKB-KW"/>
</dbReference>
<dbReference type="CDD" id="cd00028">
    <property type="entry name" value="B_lectin"/>
    <property type="match status" value="1"/>
</dbReference>
<comment type="catalytic activity">
    <reaction evidence="17 18">
        <text>L-seryl-[protein] + ATP = O-phospho-L-seryl-[protein] + ADP + H(+)</text>
        <dbReference type="Rhea" id="RHEA:17989"/>
        <dbReference type="Rhea" id="RHEA-COMP:9863"/>
        <dbReference type="Rhea" id="RHEA-COMP:11604"/>
        <dbReference type="ChEBI" id="CHEBI:15378"/>
        <dbReference type="ChEBI" id="CHEBI:29999"/>
        <dbReference type="ChEBI" id="CHEBI:30616"/>
        <dbReference type="ChEBI" id="CHEBI:83421"/>
        <dbReference type="ChEBI" id="CHEBI:456216"/>
        <dbReference type="EC" id="2.7.11.1"/>
    </reaction>
</comment>
<feature type="signal peptide" evidence="20">
    <location>
        <begin position="1"/>
        <end position="26"/>
    </location>
</feature>
<dbReference type="Gene3D" id="3.30.200.20">
    <property type="entry name" value="Phosphorylase Kinase, domain 1"/>
    <property type="match status" value="1"/>
</dbReference>
<evidence type="ECO:0000256" key="15">
    <source>
        <dbReference type="ARBA" id="ARBA00023180"/>
    </source>
</evidence>
<dbReference type="FunFam" id="2.90.10.10:FF:000013">
    <property type="entry name" value="G-type lectin S-receptor-like serine/threonine-protein kinase LECRK1"/>
    <property type="match status" value="1"/>
</dbReference>
<evidence type="ECO:0000256" key="17">
    <source>
        <dbReference type="ARBA" id="ARBA00048679"/>
    </source>
</evidence>
<dbReference type="FunFam" id="2.90.10.30:FF:000001">
    <property type="entry name" value="Serine/threonine-protein kinase"/>
    <property type="match status" value="1"/>
</dbReference>
<feature type="domain" description="Bulb-type lectin" evidence="22">
    <location>
        <begin position="33"/>
        <end position="151"/>
    </location>
</feature>
<dbReference type="InterPro" id="IPR008271">
    <property type="entry name" value="Ser/Thr_kinase_AS"/>
</dbReference>
<evidence type="ECO:0000256" key="3">
    <source>
        <dbReference type="ARBA" id="ARBA00022536"/>
    </source>
</evidence>
<evidence type="ECO:0000256" key="19">
    <source>
        <dbReference type="SAM" id="Phobius"/>
    </source>
</evidence>
<evidence type="ECO:0000256" key="10">
    <source>
        <dbReference type="ARBA" id="ARBA00022840"/>
    </source>
</evidence>
<gene>
    <name evidence="23" type="ORF">AAHA92_08592</name>
</gene>
<evidence type="ECO:0000256" key="4">
    <source>
        <dbReference type="ARBA" id="ARBA00022679"/>
    </source>
</evidence>
<evidence type="ECO:0000256" key="16">
    <source>
        <dbReference type="ARBA" id="ARBA00047899"/>
    </source>
</evidence>
<dbReference type="SMART" id="SM00220">
    <property type="entry name" value="S_TKc"/>
    <property type="match status" value="1"/>
</dbReference>
<keyword evidence="7" id="KW-0430">Lectin</keyword>
<sequence length="796" mass="88823">MAPCRFSMSIIINFIIITLFPFSVTAQESSNRNVTLGSSIVANSNSTWTSPSGEFAFGFREVSPGAFLLAIWFDQLTNKTIVWSANRDEPVPVGSTVRLSSDGTLELFDQRNRWLWANQATSGTVAYAAMLDTGNLVLASNTSAILWQSFDFPTDTLLPTQVLNKEGALYSSISPTNFSKGRFKFTLQADGDLVLISRSLQSEEHLSTYWSSDTIESGFQLIFNNFGSINLVRQNGTLLRPLFESGPLVGQFYHRLKLDHDGVLRHYVHPKSANSSLAWSVRDFEPSNICRAVMERHTGGGACGFNSYCSIQAEGRPSCDCPLGYYPRGGGLSGCTPEFVQHRCDHQQGQDAQSFGLMQMFNIDWPFVDYTKLRNVEEDTCRQSCLSDCFCAIAIYSDRGCFKKSLPFSNGRFDSGFAGKALIKFRINKTLTSNPDTTASGRESSTTTLTTTLSVLLGCAGLLFLLSSFFFVFYLKRTKSMMVKRSHVRPAGVSMISSFSFKEVQEAANGFNEELGRGACSIVYRGTLKNDGKVVAVKKLHKIFEHADDEFKAEVSSISRTNHKNLVQLLGYCDEGQNRILVYEFMTNGSLATFLFQKSPRPSWYTRVQIAFAIARGICYLHEDCSVPIIHCDIKPQNVLLDETFAPKIADFGLAKLLKADQTRTITGIRGTKGYVAPEWFRNMPITVKVDVYSFGIMLLELMCCRRSYEPDVEDEGEAVLADWAYDCYQQGALDLLVVGDEEARSDMKTLEIYVKTAIWCIQEDSTLRPHMNIVMHMLQGSMQVPTPPDPTAFVR</sequence>
<dbReference type="Proteomes" id="UP001567538">
    <property type="component" value="Unassembled WGS sequence"/>
</dbReference>
<evidence type="ECO:0000256" key="13">
    <source>
        <dbReference type="ARBA" id="ARBA00023157"/>
    </source>
</evidence>
<keyword evidence="14" id="KW-0675">Receptor</keyword>
<dbReference type="InterPro" id="IPR001480">
    <property type="entry name" value="Bulb-type_lectin_dom"/>
</dbReference>
<feature type="transmembrane region" description="Helical" evidence="19">
    <location>
        <begin position="453"/>
        <end position="475"/>
    </location>
</feature>
<dbReference type="PANTHER" id="PTHR47976">
    <property type="entry name" value="G-TYPE LECTIN S-RECEPTOR-LIKE SERINE/THREONINE-PROTEIN KINASE SD2-5"/>
    <property type="match status" value="1"/>
</dbReference>
<evidence type="ECO:0000256" key="1">
    <source>
        <dbReference type="ARBA" id="ARBA00004479"/>
    </source>
</evidence>
<dbReference type="Gene3D" id="1.10.510.10">
    <property type="entry name" value="Transferase(Phosphotransferase) domain 1"/>
    <property type="match status" value="1"/>
</dbReference>
<dbReference type="SUPFAM" id="SSF51110">
    <property type="entry name" value="alpha-D-mannose-specific plant lectins"/>
    <property type="match status" value="2"/>
</dbReference>
<keyword evidence="4 18" id="KW-0808">Transferase</keyword>
<dbReference type="GO" id="GO:0016020">
    <property type="term" value="C:membrane"/>
    <property type="evidence" value="ECO:0007669"/>
    <property type="project" value="UniProtKB-SubCell"/>
</dbReference>
<dbReference type="PANTHER" id="PTHR47976:SF108">
    <property type="entry name" value="G-TYPE LECTIN S-RECEPTOR-LIKE SERINE_THREONINE-PROTEIN KINASE LECRK1"/>
    <property type="match status" value="1"/>
</dbReference>
<comment type="catalytic activity">
    <reaction evidence="16 18">
        <text>L-threonyl-[protein] + ATP = O-phospho-L-threonyl-[protein] + ADP + H(+)</text>
        <dbReference type="Rhea" id="RHEA:46608"/>
        <dbReference type="Rhea" id="RHEA-COMP:11060"/>
        <dbReference type="Rhea" id="RHEA-COMP:11605"/>
        <dbReference type="ChEBI" id="CHEBI:15378"/>
        <dbReference type="ChEBI" id="CHEBI:30013"/>
        <dbReference type="ChEBI" id="CHEBI:30616"/>
        <dbReference type="ChEBI" id="CHEBI:61977"/>
        <dbReference type="ChEBI" id="CHEBI:456216"/>
        <dbReference type="EC" id="2.7.11.1"/>
    </reaction>
</comment>
<evidence type="ECO:0000256" key="8">
    <source>
        <dbReference type="ARBA" id="ARBA00022741"/>
    </source>
</evidence>
<evidence type="ECO:0000256" key="11">
    <source>
        <dbReference type="ARBA" id="ARBA00022989"/>
    </source>
</evidence>
<dbReference type="PIRSF" id="PIRSF000641">
    <property type="entry name" value="SRK"/>
    <property type="match status" value="1"/>
</dbReference>
<dbReference type="Pfam" id="PF01453">
    <property type="entry name" value="B_lectin"/>
    <property type="match status" value="1"/>
</dbReference>
<keyword evidence="13" id="KW-1015">Disulfide bond</keyword>
<dbReference type="InterPro" id="IPR024171">
    <property type="entry name" value="SRK-like_kinase"/>
</dbReference>
<accession>A0ABD1HS68</accession>
<dbReference type="EMBL" id="JBEAFC010000004">
    <property type="protein sequence ID" value="KAL1558084.1"/>
    <property type="molecule type" value="Genomic_DNA"/>
</dbReference>
<organism evidence="23 24">
    <name type="scientific">Salvia divinorum</name>
    <name type="common">Maria pastora</name>
    <name type="synonym">Diviner's sage</name>
    <dbReference type="NCBI Taxonomy" id="28513"/>
    <lineage>
        <taxon>Eukaryota</taxon>
        <taxon>Viridiplantae</taxon>
        <taxon>Streptophyta</taxon>
        <taxon>Embryophyta</taxon>
        <taxon>Tracheophyta</taxon>
        <taxon>Spermatophyta</taxon>
        <taxon>Magnoliopsida</taxon>
        <taxon>eudicotyledons</taxon>
        <taxon>Gunneridae</taxon>
        <taxon>Pentapetalae</taxon>
        <taxon>asterids</taxon>
        <taxon>lamiids</taxon>
        <taxon>Lamiales</taxon>
        <taxon>Lamiaceae</taxon>
        <taxon>Nepetoideae</taxon>
        <taxon>Mentheae</taxon>
        <taxon>Salviinae</taxon>
        <taxon>Salvia</taxon>
        <taxon>Salvia subgen. Calosphace</taxon>
    </lineage>
</organism>
<dbReference type="SMART" id="SM00108">
    <property type="entry name" value="B_lectin"/>
    <property type="match status" value="1"/>
</dbReference>
<comment type="caution">
    <text evidence="23">The sequence shown here is derived from an EMBL/GenBank/DDBJ whole genome shotgun (WGS) entry which is preliminary data.</text>
</comment>
<dbReference type="Gene3D" id="2.90.10.10">
    <property type="entry name" value="Bulb-type lectin domain"/>
    <property type="match status" value="1"/>
</dbReference>
<dbReference type="InterPro" id="IPR051343">
    <property type="entry name" value="G-type_lectin_kinases/EP1-like"/>
</dbReference>
<feature type="chain" id="PRO_5044874222" description="Receptor-like serine/threonine-protein kinase" evidence="20">
    <location>
        <begin position="27"/>
        <end position="796"/>
    </location>
</feature>
<keyword evidence="11 19" id="KW-1133">Transmembrane helix</keyword>
<comment type="subcellular location">
    <subcellularLocation>
        <location evidence="1">Membrane</location>
        <topology evidence="1">Single-pass type I membrane protein</topology>
    </subcellularLocation>
</comment>
<dbReference type="InterPro" id="IPR036426">
    <property type="entry name" value="Bulb-type_lectin_dom_sf"/>
</dbReference>